<dbReference type="EMBL" id="CAJVPZ010017029">
    <property type="protein sequence ID" value="CAG8677768.1"/>
    <property type="molecule type" value="Genomic_DNA"/>
</dbReference>
<dbReference type="InterPro" id="IPR029071">
    <property type="entry name" value="Ubiquitin-like_domsf"/>
</dbReference>
<evidence type="ECO:0000313" key="2">
    <source>
        <dbReference type="Proteomes" id="UP000789396"/>
    </source>
</evidence>
<dbReference type="OrthoDB" id="2318873at2759"/>
<gene>
    <name evidence="1" type="ORF">RFULGI_LOCUS9486</name>
</gene>
<keyword evidence="2" id="KW-1185">Reference proteome</keyword>
<dbReference type="CDD" id="cd17039">
    <property type="entry name" value="Ubl_ubiquitin_like"/>
    <property type="match status" value="1"/>
</dbReference>
<evidence type="ECO:0000313" key="1">
    <source>
        <dbReference type="EMBL" id="CAG8677768.1"/>
    </source>
</evidence>
<sequence length="83" mass="9422">MKALNLAWEKAPFKIDVESIGRVHSPAIQQPDGTPLKGDFYIVMLNGQKVTMKLEENKTVLALRASVNKQLKVNQTKQKLIYR</sequence>
<comment type="caution">
    <text evidence="1">The sequence shown here is derived from an EMBL/GenBank/DDBJ whole genome shotgun (WGS) entry which is preliminary data.</text>
</comment>
<feature type="non-terminal residue" evidence="1">
    <location>
        <position position="83"/>
    </location>
</feature>
<reference evidence="1" key="1">
    <citation type="submission" date="2021-06" db="EMBL/GenBank/DDBJ databases">
        <authorList>
            <person name="Kallberg Y."/>
            <person name="Tangrot J."/>
            <person name="Rosling A."/>
        </authorList>
    </citation>
    <scope>NUCLEOTIDE SEQUENCE</scope>
    <source>
        <strain evidence="1">IN212</strain>
    </source>
</reference>
<protein>
    <submittedName>
        <fullName evidence="1">17238_t:CDS:1</fullName>
    </submittedName>
</protein>
<dbReference type="Proteomes" id="UP000789396">
    <property type="component" value="Unassembled WGS sequence"/>
</dbReference>
<dbReference type="AlphaFoldDB" id="A0A9N9HCU2"/>
<name>A0A9N9HCU2_9GLOM</name>
<dbReference type="SUPFAM" id="SSF54236">
    <property type="entry name" value="Ubiquitin-like"/>
    <property type="match status" value="1"/>
</dbReference>
<dbReference type="Gene3D" id="3.10.20.90">
    <property type="entry name" value="Phosphatidylinositol 3-kinase Catalytic Subunit, Chain A, domain 1"/>
    <property type="match status" value="1"/>
</dbReference>
<proteinExistence type="predicted"/>
<organism evidence="1 2">
    <name type="scientific">Racocetra fulgida</name>
    <dbReference type="NCBI Taxonomy" id="60492"/>
    <lineage>
        <taxon>Eukaryota</taxon>
        <taxon>Fungi</taxon>
        <taxon>Fungi incertae sedis</taxon>
        <taxon>Mucoromycota</taxon>
        <taxon>Glomeromycotina</taxon>
        <taxon>Glomeromycetes</taxon>
        <taxon>Diversisporales</taxon>
        <taxon>Gigasporaceae</taxon>
        <taxon>Racocetra</taxon>
    </lineage>
</organism>
<accession>A0A9N9HCU2</accession>